<proteinExistence type="predicted"/>
<sequence>MNSLIFLSFFIFISKSNCCIRTQSSTAIVAETCDMSITNTNQESDVGTNSLQADGTLSVQCVDTIGNHFVQITNYVDTLCGEISLTCSGTTWMYESESVTQYYCSSDSCTP</sequence>
<keyword evidence="1" id="KW-0732">Signal</keyword>
<evidence type="ECO:0000256" key="1">
    <source>
        <dbReference type="SAM" id="SignalP"/>
    </source>
</evidence>
<keyword evidence="3" id="KW-1185">Reference proteome</keyword>
<accession>A0A9P1N5S7</accession>
<protein>
    <recommendedName>
        <fullName evidence="4">C6 domain-containing protein</fullName>
    </recommendedName>
</protein>
<comment type="caution">
    <text evidence="2">The sequence shown here is derived from an EMBL/GenBank/DDBJ whole genome shotgun (WGS) entry which is preliminary data.</text>
</comment>
<feature type="signal peptide" evidence="1">
    <location>
        <begin position="1"/>
        <end position="18"/>
    </location>
</feature>
<organism evidence="2 3">
    <name type="scientific">Caenorhabditis angaria</name>
    <dbReference type="NCBI Taxonomy" id="860376"/>
    <lineage>
        <taxon>Eukaryota</taxon>
        <taxon>Metazoa</taxon>
        <taxon>Ecdysozoa</taxon>
        <taxon>Nematoda</taxon>
        <taxon>Chromadorea</taxon>
        <taxon>Rhabditida</taxon>
        <taxon>Rhabditina</taxon>
        <taxon>Rhabditomorpha</taxon>
        <taxon>Rhabditoidea</taxon>
        <taxon>Rhabditidae</taxon>
        <taxon>Peloderinae</taxon>
        <taxon>Caenorhabditis</taxon>
    </lineage>
</organism>
<evidence type="ECO:0008006" key="4">
    <source>
        <dbReference type="Google" id="ProtNLM"/>
    </source>
</evidence>
<gene>
    <name evidence="2" type="ORF">CAMP_LOCUS13516</name>
</gene>
<dbReference type="EMBL" id="CANHGI010000005">
    <property type="protein sequence ID" value="CAI5450879.1"/>
    <property type="molecule type" value="Genomic_DNA"/>
</dbReference>
<feature type="chain" id="PRO_5040272962" description="C6 domain-containing protein" evidence="1">
    <location>
        <begin position="19"/>
        <end position="111"/>
    </location>
</feature>
<evidence type="ECO:0000313" key="3">
    <source>
        <dbReference type="Proteomes" id="UP001152747"/>
    </source>
</evidence>
<dbReference type="Proteomes" id="UP001152747">
    <property type="component" value="Unassembled WGS sequence"/>
</dbReference>
<reference evidence="2" key="1">
    <citation type="submission" date="2022-11" db="EMBL/GenBank/DDBJ databases">
        <authorList>
            <person name="Kikuchi T."/>
        </authorList>
    </citation>
    <scope>NUCLEOTIDE SEQUENCE</scope>
    <source>
        <strain evidence="2">PS1010</strain>
    </source>
</reference>
<evidence type="ECO:0000313" key="2">
    <source>
        <dbReference type="EMBL" id="CAI5450879.1"/>
    </source>
</evidence>
<dbReference type="AlphaFoldDB" id="A0A9P1N5S7"/>
<name>A0A9P1N5S7_9PELO</name>